<proteinExistence type="predicted"/>
<dbReference type="Proteomes" id="UP001234989">
    <property type="component" value="Chromosome 4"/>
</dbReference>
<gene>
    <name evidence="1" type="ORF">MTR67_017565</name>
</gene>
<sequence>TFLIRTTQLPKGITHSYKLGIAQIRRRWKDLGTIFPTLSEVHLNHPKLGVMAI</sequence>
<evidence type="ECO:0000313" key="1">
    <source>
        <dbReference type="EMBL" id="WMV24180.1"/>
    </source>
</evidence>
<keyword evidence="2" id="KW-1185">Reference proteome</keyword>
<organism evidence="1 2">
    <name type="scientific">Solanum verrucosum</name>
    <dbReference type="NCBI Taxonomy" id="315347"/>
    <lineage>
        <taxon>Eukaryota</taxon>
        <taxon>Viridiplantae</taxon>
        <taxon>Streptophyta</taxon>
        <taxon>Embryophyta</taxon>
        <taxon>Tracheophyta</taxon>
        <taxon>Spermatophyta</taxon>
        <taxon>Magnoliopsida</taxon>
        <taxon>eudicotyledons</taxon>
        <taxon>Gunneridae</taxon>
        <taxon>Pentapetalae</taxon>
        <taxon>asterids</taxon>
        <taxon>lamiids</taxon>
        <taxon>Solanales</taxon>
        <taxon>Solanaceae</taxon>
        <taxon>Solanoideae</taxon>
        <taxon>Solaneae</taxon>
        <taxon>Solanum</taxon>
    </lineage>
</organism>
<accession>A0AAF0QN28</accession>
<protein>
    <submittedName>
        <fullName evidence="1">Uncharacterized protein</fullName>
    </submittedName>
</protein>
<reference evidence="1" key="1">
    <citation type="submission" date="2023-08" db="EMBL/GenBank/DDBJ databases">
        <title>A de novo genome assembly of Solanum verrucosum Schlechtendal, a Mexican diploid species geographically isolated from the other diploid A-genome species in potato relatives.</title>
        <authorList>
            <person name="Hosaka K."/>
        </authorList>
    </citation>
    <scope>NUCLEOTIDE SEQUENCE</scope>
    <source>
        <tissue evidence="1">Young leaves</tissue>
    </source>
</reference>
<feature type="non-terminal residue" evidence="1">
    <location>
        <position position="1"/>
    </location>
</feature>
<dbReference type="AlphaFoldDB" id="A0AAF0QN28"/>
<evidence type="ECO:0000313" key="2">
    <source>
        <dbReference type="Proteomes" id="UP001234989"/>
    </source>
</evidence>
<dbReference type="EMBL" id="CP133615">
    <property type="protein sequence ID" value="WMV24180.1"/>
    <property type="molecule type" value="Genomic_DNA"/>
</dbReference>
<name>A0AAF0QN28_SOLVR</name>